<feature type="region of interest" description="Disordered" evidence="1">
    <location>
        <begin position="1"/>
        <end position="24"/>
    </location>
</feature>
<gene>
    <name evidence="2" type="ORF">LCGC14_0297970</name>
</gene>
<proteinExistence type="predicted"/>
<dbReference type="EMBL" id="LAZR01000183">
    <property type="protein sequence ID" value="KKN83558.1"/>
    <property type="molecule type" value="Genomic_DNA"/>
</dbReference>
<protein>
    <submittedName>
        <fullName evidence="2">Uncharacterized protein</fullName>
    </submittedName>
</protein>
<organism evidence="2">
    <name type="scientific">marine sediment metagenome</name>
    <dbReference type="NCBI Taxonomy" id="412755"/>
    <lineage>
        <taxon>unclassified sequences</taxon>
        <taxon>metagenomes</taxon>
        <taxon>ecological metagenomes</taxon>
    </lineage>
</organism>
<reference evidence="2" key="1">
    <citation type="journal article" date="2015" name="Nature">
        <title>Complex archaea that bridge the gap between prokaryotes and eukaryotes.</title>
        <authorList>
            <person name="Spang A."/>
            <person name="Saw J.H."/>
            <person name="Jorgensen S.L."/>
            <person name="Zaremba-Niedzwiedzka K."/>
            <person name="Martijn J."/>
            <person name="Lind A.E."/>
            <person name="van Eijk R."/>
            <person name="Schleper C."/>
            <person name="Guy L."/>
            <person name="Ettema T.J."/>
        </authorList>
    </citation>
    <scope>NUCLEOTIDE SEQUENCE</scope>
</reference>
<sequence length="99" mass="11068">MASLAQARLPLRQGQAGGGWPSEAAAKDGEVMCKKWDEAGYPPRCLGDVRTRNANIDRRWQLCERCEGTGNELFLSYRMCAQCRGTGRAHRKVTIEEQP</sequence>
<comment type="caution">
    <text evidence="2">The sequence shown here is derived from an EMBL/GenBank/DDBJ whole genome shotgun (WGS) entry which is preliminary data.</text>
</comment>
<dbReference type="InterPro" id="IPR036410">
    <property type="entry name" value="HSP_DnaJ_Cys-rich_dom_sf"/>
</dbReference>
<dbReference type="SUPFAM" id="SSF57938">
    <property type="entry name" value="DnaJ/Hsp40 cysteine-rich domain"/>
    <property type="match status" value="1"/>
</dbReference>
<name>A0A0F9WX26_9ZZZZ</name>
<dbReference type="Gene3D" id="6.20.20.10">
    <property type="match status" value="1"/>
</dbReference>
<evidence type="ECO:0000256" key="1">
    <source>
        <dbReference type="SAM" id="MobiDB-lite"/>
    </source>
</evidence>
<evidence type="ECO:0000313" key="2">
    <source>
        <dbReference type="EMBL" id="KKN83558.1"/>
    </source>
</evidence>
<accession>A0A0F9WX26</accession>
<dbReference type="AlphaFoldDB" id="A0A0F9WX26"/>